<evidence type="ECO:0000313" key="7">
    <source>
        <dbReference type="EMBL" id="WIM97564.1"/>
    </source>
</evidence>
<evidence type="ECO:0000259" key="6">
    <source>
        <dbReference type="SMART" id="SM01012"/>
    </source>
</evidence>
<dbReference type="SUPFAM" id="SSF55781">
    <property type="entry name" value="GAF domain-like"/>
    <property type="match status" value="1"/>
</dbReference>
<keyword evidence="3" id="KW-0805">Transcription regulation</keyword>
<dbReference type="InterPro" id="IPR003018">
    <property type="entry name" value="GAF"/>
</dbReference>
<evidence type="ECO:0000256" key="5">
    <source>
        <dbReference type="SAM" id="MobiDB-lite"/>
    </source>
</evidence>
<accession>A0ABY8WI66</accession>
<reference evidence="7 8" key="1">
    <citation type="submission" date="2023-06" db="EMBL/GenBank/DDBJ databases">
        <authorList>
            <person name="Yushchuk O."/>
            <person name="Binda E."/>
            <person name="Ruckert-Reed C."/>
            <person name="Fedorenko V."/>
            <person name="Kalinowski J."/>
            <person name="Marinelli F."/>
        </authorList>
    </citation>
    <scope>NUCLEOTIDE SEQUENCE [LARGE SCALE GENOMIC DNA]</scope>
    <source>
        <strain evidence="7 8">NRRL 3884</strain>
    </source>
</reference>
<dbReference type="Gene3D" id="3.30.450.40">
    <property type="match status" value="1"/>
</dbReference>
<keyword evidence="2" id="KW-0418">Kinase</keyword>
<keyword evidence="8" id="KW-1185">Reference proteome</keyword>
<evidence type="ECO:0000256" key="2">
    <source>
        <dbReference type="ARBA" id="ARBA00022777"/>
    </source>
</evidence>
<dbReference type="InterPro" id="IPR005561">
    <property type="entry name" value="ANTAR"/>
</dbReference>
<dbReference type="InterPro" id="IPR011006">
    <property type="entry name" value="CheY-like_superfamily"/>
</dbReference>
<evidence type="ECO:0000256" key="3">
    <source>
        <dbReference type="ARBA" id="ARBA00023015"/>
    </source>
</evidence>
<dbReference type="EMBL" id="CP126980">
    <property type="protein sequence ID" value="WIM97564.1"/>
    <property type="molecule type" value="Genomic_DNA"/>
</dbReference>
<dbReference type="SUPFAM" id="SSF52172">
    <property type="entry name" value="CheY-like"/>
    <property type="match status" value="1"/>
</dbReference>
<dbReference type="Pfam" id="PF13185">
    <property type="entry name" value="GAF_2"/>
    <property type="match status" value="1"/>
</dbReference>
<feature type="domain" description="ANTAR" evidence="6">
    <location>
        <begin position="213"/>
        <end position="268"/>
    </location>
</feature>
<dbReference type="Proteomes" id="UP001240150">
    <property type="component" value="Chromosome"/>
</dbReference>
<keyword evidence="4" id="KW-0804">Transcription</keyword>
<evidence type="ECO:0000313" key="8">
    <source>
        <dbReference type="Proteomes" id="UP001240150"/>
    </source>
</evidence>
<dbReference type="RefSeq" id="WP_284918962.1">
    <property type="nucleotide sequence ID" value="NZ_CP126980.1"/>
</dbReference>
<protein>
    <submittedName>
        <fullName evidence="7">GAF and ANTAR domain-containing protein</fullName>
    </submittedName>
</protein>
<dbReference type="InterPro" id="IPR036388">
    <property type="entry name" value="WH-like_DNA-bd_sf"/>
</dbReference>
<keyword evidence="1" id="KW-0808">Transferase</keyword>
<sequence length="278" mass="28556">MSVPQRRVPAAQRGTRSHRRATPGGVTAPGRPRRLVAGGRPRHGAADLLGPGAPHPVELAGLLHEVTVRLLSADTLQQALDRLAALIAGALPGTTRCAVALISEGGPVTVAAAGSAGETSDRLQYGDGSGPGLEAARTRSLVTTHDLGADERWPELAAAARADGIGAVAAIPLDVRRTAVGALSVCLGRPGEIEPDLLLTAMAVAGQAELLLGELHRRETRTEGAAVDRAVGVIIAQRGCGVQEAHRILRDSAQRLGLDQMVVAERLVSAAARNRAGA</sequence>
<name>A0ABY8WI66_9ACTN</name>
<evidence type="ECO:0000256" key="4">
    <source>
        <dbReference type="ARBA" id="ARBA00023163"/>
    </source>
</evidence>
<feature type="region of interest" description="Disordered" evidence="5">
    <location>
        <begin position="1"/>
        <end position="45"/>
    </location>
</feature>
<dbReference type="Pfam" id="PF03861">
    <property type="entry name" value="ANTAR"/>
    <property type="match status" value="1"/>
</dbReference>
<organism evidence="7 8">
    <name type="scientific">Actinoplanes oblitus</name>
    <dbReference type="NCBI Taxonomy" id="3040509"/>
    <lineage>
        <taxon>Bacteria</taxon>
        <taxon>Bacillati</taxon>
        <taxon>Actinomycetota</taxon>
        <taxon>Actinomycetes</taxon>
        <taxon>Micromonosporales</taxon>
        <taxon>Micromonosporaceae</taxon>
        <taxon>Actinoplanes</taxon>
    </lineage>
</organism>
<dbReference type="InterPro" id="IPR029016">
    <property type="entry name" value="GAF-like_dom_sf"/>
</dbReference>
<gene>
    <name evidence="7" type="ORF">ACTOB_001095</name>
</gene>
<dbReference type="Gene3D" id="1.10.10.10">
    <property type="entry name" value="Winged helix-like DNA-binding domain superfamily/Winged helix DNA-binding domain"/>
    <property type="match status" value="1"/>
</dbReference>
<dbReference type="SMART" id="SM01012">
    <property type="entry name" value="ANTAR"/>
    <property type="match status" value="1"/>
</dbReference>
<proteinExistence type="predicted"/>
<evidence type="ECO:0000256" key="1">
    <source>
        <dbReference type="ARBA" id="ARBA00022679"/>
    </source>
</evidence>